<sequence length="200" mass="21156">MTRRAMINGLGKIIALILVLALVLLIERYCTVQPEPFGPDAEIVSIDGDSLRAGNGEEYRIFGIDAPELHQSCEEVNGKDWLCGRAAKVKLTKLIKGGNVACDVRNADRYGRNVAVCSAEGVPDLGEAMVREATPSISVGNTATPMPVRKQRPAPRSVASGAAPSSGRPNGARQIRATSASPKGPISKGSPPPLPTHRRV</sequence>
<dbReference type="SUPFAM" id="SSF50199">
    <property type="entry name" value="Staphylococcal nuclease"/>
    <property type="match status" value="1"/>
</dbReference>
<evidence type="ECO:0000313" key="4">
    <source>
        <dbReference type="Proteomes" id="UP000094472"/>
    </source>
</evidence>
<dbReference type="EMBL" id="LPWF01000016">
    <property type="protein sequence ID" value="ODR99631.1"/>
    <property type="molecule type" value="Genomic_DNA"/>
</dbReference>
<dbReference type="Proteomes" id="UP000094472">
    <property type="component" value="Unassembled WGS sequence"/>
</dbReference>
<dbReference type="Pfam" id="PF00565">
    <property type="entry name" value="SNase"/>
    <property type="match status" value="1"/>
</dbReference>
<dbReference type="InterPro" id="IPR016071">
    <property type="entry name" value="Staphylococal_nuclease_OB-fold"/>
</dbReference>
<dbReference type="OrthoDB" id="9805504at2"/>
<dbReference type="Gene3D" id="2.40.50.90">
    <property type="match status" value="1"/>
</dbReference>
<dbReference type="AlphaFoldDB" id="A0A1E3W294"/>
<keyword evidence="4" id="KW-1185">Reference proteome</keyword>
<organism evidence="3 4">
    <name type="scientific">Methyloceanibacter superfactus</name>
    <dbReference type="NCBI Taxonomy" id="1774969"/>
    <lineage>
        <taxon>Bacteria</taxon>
        <taxon>Pseudomonadati</taxon>
        <taxon>Pseudomonadota</taxon>
        <taxon>Alphaproteobacteria</taxon>
        <taxon>Hyphomicrobiales</taxon>
        <taxon>Hyphomicrobiaceae</taxon>
        <taxon>Methyloceanibacter</taxon>
    </lineage>
</organism>
<feature type="domain" description="TNase-like" evidence="2">
    <location>
        <begin position="60"/>
        <end position="132"/>
    </location>
</feature>
<comment type="caution">
    <text evidence="3">The sequence shown here is derived from an EMBL/GenBank/DDBJ whole genome shotgun (WGS) entry which is preliminary data.</text>
</comment>
<feature type="region of interest" description="Disordered" evidence="1">
    <location>
        <begin position="136"/>
        <end position="200"/>
    </location>
</feature>
<accession>A0A1E3W294</accession>
<gene>
    <name evidence="3" type="ORF">AUC69_08355</name>
</gene>
<evidence type="ECO:0000313" key="3">
    <source>
        <dbReference type="EMBL" id="ODR99631.1"/>
    </source>
</evidence>
<evidence type="ECO:0000256" key="1">
    <source>
        <dbReference type="SAM" id="MobiDB-lite"/>
    </source>
</evidence>
<name>A0A1E3W294_9HYPH</name>
<feature type="compositionally biased region" description="Pro residues" evidence="1">
    <location>
        <begin position="190"/>
        <end position="200"/>
    </location>
</feature>
<feature type="compositionally biased region" description="Low complexity" evidence="1">
    <location>
        <begin position="179"/>
        <end position="189"/>
    </location>
</feature>
<dbReference type="InterPro" id="IPR035437">
    <property type="entry name" value="SNase_OB-fold_sf"/>
</dbReference>
<reference evidence="3 4" key="1">
    <citation type="journal article" date="2016" name="Environ. Microbiol.">
        <title>New Methyloceanibacter diversity from North Sea sediments includes methanotroph containing solely the soluble methane monooxygenase.</title>
        <authorList>
            <person name="Vekeman B."/>
            <person name="Kerckhof F.M."/>
            <person name="Cremers G."/>
            <person name="de Vos P."/>
            <person name="Vandamme P."/>
            <person name="Boon N."/>
            <person name="Op den Camp H.J."/>
            <person name="Heylen K."/>
        </authorList>
    </citation>
    <scope>NUCLEOTIDE SEQUENCE [LARGE SCALE GENOMIC DNA]</scope>
    <source>
        <strain evidence="3 4">R-67175</strain>
    </source>
</reference>
<evidence type="ECO:0000259" key="2">
    <source>
        <dbReference type="Pfam" id="PF00565"/>
    </source>
</evidence>
<proteinExistence type="predicted"/>
<protein>
    <recommendedName>
        <fullName evidence="2">TNase-like domain-containing protein</fullName>
    </recommendedName>
</protein>
<dbReference type="STRING" id="1774969.AUC69_08355"/>